<dbReference type="Proteomes" id="UP000045706">
    <property type="component" value="Unassembled WGS sequence"/>
</dbReference>
<dbReference type="EMBL" id="CVQI01000500">
    <property type="protein sequence ID" value="CRJ97442.1"/>
    <property type="molecule type" value="Genomic_DNA"/>
</dbReference>
<proteinExistence type="predicted"/>
<gene>
    <name evidence="1" type="ORF">BN1723_020841</name>
</gene>
<evidence type="ECO:0000313" key="1">
    <source>
        <dbReference type="EMBL" id="CRJ97442.1"/>
    </source>
</evidence>
<feature type="non-terminal residue" evidence="1">
    <location>
        <position position="1"/>
    </location>
</feature>
<reference evidence="2" key="1">
    <citation type="submission" date="2015-05" db="EMBL/GenBank/DDBJ databases">
        <authorList>
            <person name="Fogelqvist Johan"/>
        </authorList>
    </citation>
    <scope>NUCLEOTIDE SEQUENCE [LARGE SCALE GENOMIC DNA]</scope>
</reference>
<accession>A0A0G4KIT6</accession>
<organism evidence="1 2">
    <name type="scientific">Verticillium longisporum</name>
    <name type="common">Verticillium dahliae var. longisporum</name>
    <dbReference type="NCBI Taxonomy" id="100787"/>
    <lineage>
        <taxon>Eukaryota</taxon>
        <taxon>Fungi</taxon>
        <taxon>Dikarya</taxon>
        <taxon>Ascomycota</taxon>
        <taxon>Pezizomycotina</taxon>
        <taxon>Sordariomycetes</taxon>
        <taxon>Hypocreomycetidae</taxon>
        <taxon>Glomerellales</taxon>
        <taxon>Plectosphaerellaceae</taxon>
        <taxon>Verticillium</taxon>
    </lineage>
</organism>
<name>A0A0G4KIT6_VERLO</name>
<sequence length="8" mass="871">SRREGPGL</sequence>
<evidence type="ECO:0000313" key="2">
    <source>
        <dbReference type="Proteomes" id="UP000045706"/>
    </source>
</evidence>
<protein>
    <submittedName>
        <fullName evidence="1">Uncharacterized protein</fullName>
    </submittedName>
</protein>